<dbReference type="PANTHER" id="PTHR37355">
    <property type="entry name" value="PLACENTA-SPECIFIC PROTEIN 9"/>
    <property type="match status" value="1"/>
</dbReference>
<dbReference type="InterPro" id="IPR027941">
    <property type="entry name" value="PLAC9"/>
</dbReference>
<reference evidence="1" key="3">
    <citation type="submission" date="2025-09" db="UniProtKB">
        <authorList>
            <consortium name="Ensembl"/>
        </authorList>
    </citation>
    <scope>IDENTIFICATION</scope>
</reference>
<dbReference type="Proteomes" id="UP000472272">
    <property type="component" value="Chromosome 5"/>
</dbReference>
<evidence type="ECO:0000313" key="1">
    <source>
        <dbReference type="Ensembl" id="ENSPMRP00000004038.1"/>
    </source>
</evidence>
<name>A0A670HWG3_PODMU</name>
<dbReference type="Ensembl" id="ENSPMRT00000004312.1">
    <property type="protein sequence ID" value="ENSPMRP00000004038.1"/>
    <property type="gene ID" value="ENSPMRG00000002765.1"/>
</dbReference>
<evidence type="ECO:0000313" key="2">
    <source>
        <dbReference type="Proteomes" id="UP000472272"/>
    </source>
</evidence>
<dbReference type="GeneTree" id="ENSGT00940000173294"/>
<reference evidence="1 2" key="1">
    <citation type="journal article" date="2019" name="Proc. Natl. Acad. Sci. U.S.A.">
        <title>Regulatory changes in pterin and carotenoid genes underlie balanced color polymorphisms in the wall lizard.</title>
        <authorList>
            <person name="Andrade P."/>
            <person name="Pinho C."/>
            <person name="Perez I de Lanuza G."/>
            <person name="Afonso S."/>
            <person name="Brejcha J."/>
            <person name="Rubin C.J."/>
            <person name="Wallerman O."/>
            <person name="Pereira P."/>
            <person name="Sabatino S.J."/>
            <person name="Bellati A."/>
            <person name="Pellitteri-Rosa D."/>
            <person name="Bosakova Z."/>
            <person name="Bunikis I."/>
            <person name="Carretero M.A."/>
            <person name="Feiner N."/>
            <person name="Marsik P."/>
            <person name="Pauperio F."/>
            <person name="Salvi D."/>
            <person name="Soler L."/>
            <person name="While G.M."/>
            <person name="Uller T."/>
            <person name="Font E."/>
            <person name="Andersson L."/>
            <person name="Carneiro M."/>
        </authorList>
    </citation>
    <scope>NUCLEOTIDE SEQUENCE</scope>
</reference>
<protein>
    <submittedName>
        <fullName evidence="1">Uncharacterized protein</fullName>
    </submittedName>
</protein>
<proteinExistence type="predicted"/>
<dbReference type="AlphaFoldDB" id="A0A670HWG3"/>
<dbReference type="Pfam" id="PF15205">
    <property type="entry name" value="PLAC9"/>
    <property type="match status" value="1"/>
</dbReference>
<accession>A0A670HWG3</accession>
<sequence length="96" mass="10540">KLSDLLPRLCEALAKASATHARASQSPFSKTEKVLVVTTSFPPRMTRQTTVEKTVDLLDSEVKSLLNTISETAWNVPLAPGTPLMDIFEGTSHREM</sequence>
<reference evidence="1" key="2">
    <citation type="submission" date="2025-08" db="UniProtKB">
        <authorList>
            <consortium name="Ensembl"/>
        </authorList>
    </citation>
    <scope>IDENTIFICATION</scope>
</reference>
<dbReference type="PANTHER" id="PTHR37355:SF1">
    <property type="entry name" value="PLACENTA-SPECIFIC PROTEIN 9"/>
    <property type="match status" value="1"/>
</dbReference>
<keyword evidence="2" id="KW-1185">Reference proteome</keyword>
<organism evidence="1 2">
    <name type="scientific">Podarcis muralis</name>
    <name type="common">Wall lizard</name>
    <name type="synonym">Lacerta muralis</name>
    <dbReference type="NCBI Taxonomy" id="64176"/>
    <lineage>
        <taxon>Eukaryota</taxon>
        <taxon>Metazoa</taxon>
        <taxon>Chordata</taxon>
        <taxon>Craniata</taxon>
        <taxon>Vertebrata</taxon>
        <taxon>Euteleostomi</taxon>
        <taxon>Lepidosauria</taxon>
        <taxon>Squamata</taxon>
        <taxon>Bifurcata</taxon>
        <taxon>Unidentata</taxon>
        <taxon>Episquamata</taxon>
        <taxon>Laterata</taxon>
        <taxon>Lacertibaenia</taxon>
        <taxon>Lacertidae</taxon>
        <taxon>Podarcis</taxon>
    </lineage>
</organism>